<gene>
    <name evidence="2" type="ORF">EA752_01430</name>
</gene>
<evidence type="ECO:0000256" key="1">
    <source>
        <dbReference type="SAM" id="SignalP"/>
    </source>
</evidence>
<dbReference type="Proteomes" id="UP000271320">
    <property type="component" value="Unassembled WGS sequence"/>
</dbReference>
<evidence type="ECO:0000313" key="3">
    <source>
        <dbReference type="Proteomes" id="UP000271320"/>
    </source>
</evidence>
<name>A0A1C2PNH2_ACIPI</name>
<dbReference type="RefSeq" id="WP_017387536.1">
    <property type="nucleotide sequence ID" value="NZ_BBTQ01000001.1"/>
</dbReference>
<evidence type="ECO:0000313" key="2">
    <source>
        <dbReference type="EMBL" id="RSO63407.1"/>
    </source>
</evidence>
<dbReference type="EMBL" id="RFEW01000001">
    <property type="protein sequence ID" value="RSO63407.1"/>
    <property type="molecule type" value="Genomic_DNA"/>
</dbReference>
<feature type="chain" id="PRO_5015062030" evidence="1">
    <location>
        <begin position="21"/>
        <end position="127"/>
    </location>
</feature>
<protein>
    <submittedName>
        <fullName evidence="2">Peptide signal protein</fullName>
    </submittedName>
</protein>
<feature type="signal peptide" evidence="1">
    <location>
        <begin position="1"/>
        <end position="20"/>
    </location>
</feature>
<dbReference type="AlphaFoldDB" id="A0A1C2PNH2"/>
<comment type="caution">
    <text evidence="2">The sequence shown here is derived from an EMBL/GenBank/DDBJ whole genome shotgun (WGS) entry which is preliminary data.</text>
</comment>
<keyword evidence="1" id="KW-0732">Signal</keyword>
<accession>A0A1C2PNH2</accession>
<organism evidence="2 3">
    <name type="scientific">Acinetobacter pittii</name>
    <name type="common">Acinetobacter genomosp. 3</name>
    <dbReference type="NCBI Taxonomy" id="48296"/>
    <lineage>
        <taxon>Bacteria</taxon>
        <taxon>Pseudomonadati</taxon>
        <taxon>Pseudomonadota</taxon>
        <taxon>Gammaproteobacteria</taxon>
        <taxon>Moraxellales</taxon>
        <taxon>Moraxellaceae</taxon>
        <taxon>Acinetobacter</taxon>
        <taxon>Acinetobacter calcoaceticus/baumannii complex</taxon>
    </lineage>
</organism>
<proteinExistence type="predicted"/>
<sequence>MKLRFILPALFLAFPLTTYAQETTSQPQIQTIANPPICLIEGTPSAEHYKSIKRIKAAKGTYGGFEEVKPKLANVARKYGADVVINYHQSQRFGFWPWRIVRPVLTGTAVKWNTPFNCAALGGKEIR</sequence>
<reference evidence="2 3" key="1">
    <citation type="submission" date="2018-10" db="EMBL/GenBank/DDBJ databases">
        <title>GWAS and RNA-Seq identify cryptic mechanisms of antimicrobial resistance in Acinetobacter baumannii.</title>
        <authorList>
            <person name="Sahl J.W."/>
        </authorList>
    </citation>
    <scope>NUCLEOTIDE SEQUENCE [LARGE SCALE GENOMIC DNA]</scope>
    <source>
        <strain evidence="2 3">TG41884</strain>
    </source>
</reference>